<feature type="compositionally biased region" description="Basic residues" evidence="5">
    <location>
        <begin position="910"/>
        <end position="921"/>
    </location>
</feature>
<feature type="compositionally biased region" description="Polar residues" evidence="5">
    <location>
        <begin position="493"/>
        <end position="502"/>
    </location>
</feature>
<dbReference type="PANTHER" id="PTHR22950:SF702">
    <property type="entry name" value="AMINO ACID TRANSPORTER PROTEIN"/>
    <property type="match status" value="1"/>
</dbReference>
<feature type="region of interest" description="Disordered" evidence="5">
    <location>
        <begin position="394"/>
        <end position="457"/>
    </location>
</feature>
<name>A0A0G4GQ76_9ALVE</name>
<feature type="transmembrane region" description="Helical" evidence="6">
    <location>
        <begin position="41"/>
        <end position="60"/>
    </location>
</feature>
<feature type="transmembrane region" description="Helical" evidence="6">
    <location>
        <begin position="66"/>
        <end position="92"/>
    </location>
</feature>
<evidence type="ECO:0000256" key="1">
    <source>
        <dbReference type="ARBA" id="ARBA00004141"/>
    </source>
</evidence>
<feature type="compositionally biased region" description="Low complexity" evidence="5">
    <location>
        <begin position="665"/>
        <end position="675"/>
    </location>
</feature>
<evidence type="ECO:0000256" key="5">
    <source>
        <dbReference type="SAM" id="MobiDB-lite"/>
    </source>
</evidence>
<proteinExistence type="predicted"/>
<dbReference type="Pfam" id="PF01490">
    <property type="entry name" value="Aa_trans"/>
    <property type="match status" value="1"/>
</dbReference>
<evidence type="ECO:0000313" key="8">
    <source>
        <dbReference type="EMBL" id="CEM32537.1"/>
    </source>
</evidence>
<feature type="domain" description="Amino acid transporter transmembrane" evidence="7">
    <location>
        <begin position="35"/>
        <end position="330"/>
    </location>
</feature>
<feature type="region of interest" description="Disordered" evidence="5">
    <location>
        <begin position="356"/>
        <end position="377"/>
    </location>
</feature>
<feature type="region of interest" description="Disordered" evidence="5">
    <location>
        <begin position="1"/>
        <end position="26"/>
    </location>
</feature>
<feature type="transmembrane region" description="Helical" evidence="6">
    <location>
        <begin position="266"/>
        <end position="285"/>
    </location>
</feature>
<dbReference type="VEuPathDB" id="CryptoDB:Cvel_716"/>
<feature type="compositionally biased region" description="Polar residues" evidence="5">
    <location>
        <begin position="17"/>
        <end position="26"/>
    </location>
</feature>
<keyword evidence="4 6" id="KW-0472">Membrane</keyword>
<evidence type="ECO:0000259" key="7">
    <source>
        <dbReference type="Pfam" id="PF01490"/>
    </source>
</evidence>
<feature type="region of interest" description="Disordered" evidence="5">
    <location>
        <begin position="563"/>
        <end position="601"/>
    </location>
</feature>
<feature type="compositionally biased region" description="Polar residues" evidence="5">
    <location>
        <begin position="426"/>
        <end position="439"/>
    </location>
</feature>
<protein>
    <recommendedName>
        <fullName evidence="7">Amino acid transporter transmembrane domain-containing protein</fullName>
    </recommendedName>
</protein>
<feature type="transmembrane region" description="Helical" evidence="6">
    <location>
        <begin position="1174"/>
        <end position="1196"/>
    </location>
</feature>
<comment type="subcellular location">
    <subcellularLocation>
        <location evidence="1">Membrane</location>
        <topology evidence="1">Multi-pass membrane protein</topology>
    </subcellularLocation>
</comment>
<evidence type="ECO:0000256" key="6">
    <source>
        <dbReference type="SAM" id="Phobius"/>
    </source>
</evidence>
<feature type="compositionally biased region" description="Low complexity" evidence="5">
    <location>
        <begin position="688"/>
        <end position="704"/>
    </location>
</feature>
<dbReference type="InterPro" id="IPR013057">
    <property type="entry name" value="AA_transpt_TM"/>
</dbReference>
<feature type="transmembrane region" description="Helical" evidence="6">
    <location>
        <begin position="1208"/>
        <end position="1234"/>
    </location>
</feature>
<feature type="transmembrane region" description="Helical" evidence="6">
    <location>
        <begin position="178"/>
        <end position="200"/>
    </location>
</feature>
<dbReference type="EMBL" id="CDMZ01001436">
    <property type="protein sequence ID" value="CEM32537.1"/>
    <property type="molecule type" value="Genomic_DNA"/>
</dbReference>
<feature type="compositionally biased region" description="Basic and acidic residues" evidence="5">
    <location>
        <begin position="928"/>
        <end position="939"/>
    </location>
</feature>
<feature type="compositionally biased region" description="Basic and acidic residues" evidence="5">
    <location>
        <begin position="762"/>
        <end position="773"/>
    </location>
</feature>
<feature type="transmembrane region" description="Helical" evidence="6">
    <location>
        <begin position="113"/>
        <end position="133"/>
    </location>
</feature>
<evidence type="ECO:0000256" key="3">
    <source>
        <dbReference type="ARBA" id="ARBA00022989"/>
    </source>
</evidence>
<feature type="compositionally biased region" description="Pro residues" evidence="5">
    <location>
        <begin position="842"/>
        <end position="854"/>
    </location>
</feature>
<feature type="region of interest" description="Disordered" evidence="5">
    <location>
        <begin position="663"/>
        <end position="739"/>
    </location>
</feature>
<feature type="compositionally biased region" description="Low complexity" evidence="5">
    <location>
        <begin position="863"/>
        <end position="872"/>
    </location>
</feature>
<sequence>MPRSVLSPSPRGPQSPGAVSQSSWRSRTFSRMTPGGVRSSIFTLLSTALGIGVLTLPFAIARVGLILGLCLLVVNGLLGTLTTLILVVAVKMKSAKSYSDLMGRVGGRGAQMLSDFSLFCYGMGCVITFLVVFGDFTSKLTEAADFPAVLKNKSLLIGIGAFACAPLSLPEKLSALRYAALIPVAVLSGLAIVMTCRFFVVGSERVEEGGAGPPGTLPMFFVDWDVFRANSIFLFAFMQHQNVCPVADEMVNPTDPRIMKVCVRSLLAELALYIPIGVFTFLSFGEGTKGDFINNLHPDDSFTSIACRLLLTLSVPVCCAVCVISTVTSLRSALGPRRSYSLSRLDTGVSGDISLPRDSSSVGEFPEGWTGGSEQRPFSSVPALFPSSAVIAEASSGMGGDRDRGASSGWGGRGNHPERPLLYRTDSVSQGGVQHLSSQRSKEDTNQYGGAQHQQDLPPLALVEADGGTALKSDSATADGEGARSVEAEEPLSPNSQQSQTACVGGDGHGHGEERTGRGRGPHSHRGDVSTTHHHHLHHQPRRNTSAESEGVVVEAVSAREVFHLTETEQSECEGERKRRRPAPIDTESSQGVGEESEGLNVGEEAGREFAEAGGTQGSGGGEDHVQYEIGAATREFVKVEKGREGKFPLSILSARTVDTGGNGLHLSSHSSAGAVPTDTGGGERESLASASAAALPPAASASSEQRPSLSAAADDGGVPPLPLTPPRDSLVASERSTGELDHLAKSGRLAGRAVLLPMCSEGRRGGDGEGSMRRPSRSLSPDRPIAEVCTPIPFSLTHHPAAERTTAEEKGDTPVPGRRRRNSAESYGLVSKDRERDKDQLPPPVPGTTPAPPLRGMQARASFSSNPSSPSAHMAGAISASFRTSQVSALGPLLNDSHPHLPLVPPPTRRPRPSRLRLSMHHAAAAEGRRSSPAHGEDGSTGAQPGPRNGKSPPQRRHAGVHDDPLQSQARDSFPFHRTEVRGPSASHGRDGVRRALLPPSVHRSASCPANDEGGGWGATGRGGHFRLCVDEDYIPAISAAAAEDDPAFSLSLSPSALQKRDPLLSRSFVSSPPVRGFSSDSFDAEGSAALSPLSGLMASSIIREDQRVGGWRRERLLPSRGARGSGSFVRGRPGDAHGVERCDRWETRWTLSLTVIAVSWLVAVNVTDVTDVVGLVGGLFATTLMLCFPLWLFVKVMRENVPAHASWAVIIFIGVNCVIGYFSTVILILQFAGVIASQSES</sequence>
<feature type="compositionally biased region" description="Basic and acidic residues" evidence="5">
    <location>
        <begin position="832"/>
        <end position="841"/>
    </location>
</feature>
<keyword evidence="3 6" id="KW-1133">Transmembrane helix</keyword>
<feature type="compositionally biased region" description="Polar residues" evidence="5">
    <location>
        <begin position="446"/>
        <end position="455"/>
    </location>
</feature>
<dbReference type="GO" id="GO:0015179">
    <property type="term" value="F:L-amino acid transmembrane transporter activity"/>
    <property type="evidence" value="ECO:0007669"/>
    <property type="project" value="TreeGrafter"/>
</dbReference>
<feature type="compositionally biased region" description="Basic and acidic residues" evidence="5">
    <location>
        <begin position="508"/>
        <end position="517"/>
    </location>
</feature>
<evidence type="ECO:0000256" key="4">
    <source>
        <dbReference type="ARBA" id="ARBA00023136"/>
    </source>
</evidence>
<feature type="region of interest" description="Disordered" evidence="5">
    <location>
        <begin position="760"/>
        <end position="878"/>
    </location>
</feature>
<organism evidence="8">
    <name type="scientific">Chromera velia CCMP2878</name>
    <dbReference type="NCBI Taxonomy" id="1169474"/>
    <lineage>
        <taxon>Eukaryota</taxon>
        <taxon>Sar</taxon>
        <taxon>Alveolata</taxon>
        <taxon>Colpodellida</taxon>
        <taxon>Chromeraceae</taxon>
        <taxon>Chromera</taxon>
    </lineage>
</organism>
<reference evidence="8" key="1">
    <citation type="submission" date="2014-11" db="EMBL/GenBank/DDBJ databases">
        <authorList>
            <person name="Otto D Thomas"/>
            <person name="Naeem Raeece"/>
        </authorList>
    </citation>
    <scope>NUCLEOTIDE SEQUENCE</scope>
</reference>
<feature type="region of interest" description="Disordered" evidence="5">
    <location>
        <begin position="891"/>
        <end position="994"/>
    </location>
</feature>
<dbReference type="PANTHER" id="PTHR22950">
    <property type="entry name" value="AMINO ACID TRANSPORTER"/>
    <property type="match status" value="1"/>
</dbReference>
<feature type="compositionally biased region" description="Basic and acidic residues" evidence="5">
    <location>
        <begin position="801"/>
        <end position="813"/>
    </location>
</feature>
<keyword evidence="2 6" id="KW-0812">Transmembrane</keyword>
<feature type="region of interest" description="Disordered" evidence="5">
    <location>
        <begin position="471"/>
        <end position="551"/>
    </location>
</feature>
<feature type="compositionally biased region" description="Basic residues" evidence="5">
    <location>
        <begin position="532"/>
        <end position="542"/>
    </location>
</feature>
<gene>
    <name evidence="8" type="ORF">Cvel_716</name>
</gene>
<dbReference type="GO" id="GO:0016020">
    <property type="term" value="C:membrane"/>
    <property type="evidence" value="ECO:0007669"/>
    <property type="project" value="UniProtKB-SubCell"/>
</dbReference>
<dbReference type="AlphaFoldDB" id="A0A0G4GQ76"/>
<evidence type="ECO:0000256" key="2">
    <source>
        <dbReference type="ARBA" id="ARBA00022692"/>
    </source>
</evidence>
<accession>A0A0G4GQ76</accession>